<keyword evidence="2" id="KW-1185">Reference proteome</keyword>
<reference evidence="2" key="1">
    <citation type="journal article" date="2019" name="Int. J. Syst. Evol. Microbiol.">
        <title>The Global Catalogue of Microorganisms (GCM) 10K type strain sequencing project: providing services to taxonomists for standard genome sequencing and annotation.</title>
        <authorList>
            <consortium name="The Broad Institute Genomics Platform"/>
            <consortium name="The Broad Institute Genome Sequencing Center for Infectious Disease"/>
            <person name="Wu L."/>
            <person name="Ma J."/>
        </authorList>
    </citation>
    <scope>NUCLEOTIDE SEQUENCE [LARGE SCALE GENOMIC DNA]</scope>
    <source>
        <strain evidence="2">JCM 17939</strain>
    </source>
</reference>
<gene>
    <name evidence="1" type="ORF">GCM10023196_057470</name>
</gene>
<evidence type="ECO:0000313" key="2">
    <source>
        <dbReference type="Proteomes" id="UP001501442"/>
    </source>
</evidence>
<name>A0ABP8UIJ3_9ACTN</name>
<comment type="caution">
    <text evidence="1">The sequence shown here is derived from an EMBL/GenBank/DDBJ whole genome shotgun (WGS) entry which is preliminary data.</text>
</comment>
<protein>
    <submittedName>
        <fullName evidence="1">Uncharacterized protein</fullName>
    </submittedName>
</protein>
<sequence>MVAVTGAEAVGVGGDAVLIAALAGPILSKTLAHTLTLSIGNHRERNIDLLVRWQNKATPPVGRRKIDTIRDISVRFSLTEVG</sequence>
<evidence type="ECO:0000313" key="1">
    <source>
        <dbReference type="EMBL" id="GAA4630779.1"/>
    </source>
</evidence>
<accession>A0ABP8UIJ3</accession>
<dbReference type="Proteomes" id="UP001501442">
    <property type="component" value="Unassembled WGS sequence"/>
</dbReference>
<organism evidence="1 2">
    <name type="scientific">Actinoallomurus vinaceus</name>
    <dbReference type="NCBI Taxonomy" id="1080074"/>
    <lineage>
        <taxon>Bacteria</taxon>
        <taxon>Bacillati</taxon>
        <taxon>Actinomycetota</taxon>
        <taxon>Actinomycetes</taxon>
        <taxon>Streptosporangiales</taxon>
        <taxon>Thermomonosporaceae</taxon>
        <taxon>Actinoallomurus</taxon>
    </lineage>
</organism>
<proteinExistence type="predicted"/>
<dbReference type="EMBL" id="BAABHK010000008">
    <property type="protein sequence ID" value="GAA4630779.1"/>
    <property type="molecule type" value="Genomic_DNA"/>
</dbReference>